<dbReference type="PANTHER" id="PTHR42920:SF5">
    <property type="entry name" value="EAMA DOMAIN-CONTAINING PROTEIN"/>
    <property type="match status" value="1"/>
</dbReference>
<accession>W7YJB0</accession>
<dbReference type="EMBL" id="BAVZ01000004">
    <property type="protein sequence ID" value="GAF07703.1"/>
    <property type="molecule type" value="Genomic_DNA"/>
</dbReference>
<dbReference type="GO" id="GO:0005886">
    <property type="term" value="C:plasma membrane"/>
    <property type="evidence" value="ECO:0007669"/>
    <property type="project" value="UniProtKB-SubCell"/>
</dbReference>
<organism evidence="9 10">
    <name type="scientific">Paenibacillus pini JCM 16418</name>
    <dbReference type="NCBI Taxonomy" id="1236976"/>
    <lineage>
        <taxon>Bacteria</taxon>
        <taxon>Bacillati</taxon>
        <taxon>Bacillota</taxon>
        <taxon>Bacilli</taxon>
        <taxon>Bacillales</taxon>
        <taxon>Paenibacillaceae</taxon>
        <taxon>Paenibacillus</taxon>
    </lineage>
</organism>
<dbReference type="Pfam" id="PF00892">
    <property type="entry name" value="EamA"/>
    <property type="match status" value="2"/>
</dbReference>
<evidence type="ECO:0000259" key="8">
    <source>
        <dbReference type="Pfam" id="PF00892"/>
    </source>
</evidence>
<feature type="domain" description="EamA" evidence="8">
    <location>
        <begin position="6"/>
        <end position="135"/>
    </location>
</feature>
<dbReference type="InterPro" id="IPR037185">
    <property type="entry name" value="EmrE-like"/>
</dbReference>
<evidence type="ECO:0000256" key="2">
    <source>
        <dbReference type="ARBA" id="ARBA00007362"/>
    </source>
</evidence>
<feature type="transmembrane region" description="Helical" evidence="7">
    <location>
        <begin position="36"/>
        <end position="56"/>
    </location>
</feature>
<dbReference type="InterPro" id="IPR051258">
    <property type="entry name" value="Diverse_Substrate_Transporter"/>
</dbReference>
<feature type="transmembrane region" description="Helical" evidence="7">
    <location>
        <begin position="93"/>
        <end position="112"/>
    </location>
</feature>
<feature type="transmembrane region" description="Helical" evidence="7">
    <location>
        <begin position="238"/>
        <end position="255"/>
    </location>
</feature>
<dbReference type="RefSeq" id="WP_052020124.1">
    <property type="nucleotide sequence ID" value="NZ_BAVZ01000004.1"/>
</dbReference>
<feature type="transmembrane region" description="Helical" evidence="7">
    <location>
        <begin position="206"/>
        <end position="226"/>
    </location>
</feature>
<gene>
    <name evidence="9" type="ORF">JCM16418_1731</name>
</gene>
<evidence type="ECO:0000256" key="1">
    <source>
        <dbReference type="ARBA" id="ARBA00004651"/>
    </source>
</evidence>
<comment type="similarity">
    <text evidence="2">Belongs to the EamA transporter family.</text>
</comment>
<feature type="transmembrane region" description="Helical" evidence="7">
    <location>
        <begin position="68"/>
        <end position="87"/>
    </location>
</feature>
<keyword evidence="4 7" id="KW-0812">Transmembrane</keyword>
<dbReference type="AlphaFoldDB" id="W7YJB0"/>
<dbReference type="STRING" id="1236976.JCM16418_1731"/>
<keyword evidence="6 7" id="KW-0472">Membrane</keyword>
<comment type="caution">
    <text evidence="9">The sequence shown here is derived from an EMBL/GenBank/DDBJ whole genome shotgun (WGS) entry which is preliminary data.</text>
</comment>
<feature type="transmembrane region" description="Helical" evidence="7">
    <location>
        <begin position="119"/>
        <end position="136"/>
    </location>
</feature>
<keyword evidence="5 7" id="KW-1133">Transmembrane helix</keyword>
<evidence type="ECO:0000256" key="7">
    <source>
        <dbReference type="SAM" id="Phobius"/>
    </source>
</evidence>
<evidence type="ECO:0000256" key="5">
    <source>
        <dbReference type="ARBA" id="ARBA00022989"/>
    </source>
</evidence>
<protein>
    <submittedName>
        <fullName evidence="9">Permease</fullName>
    </submittedName>
</protein>
<feature type="transmembrane region" description="Helical" evidence="7">
    <location>
        <begin position="261"/>
        <end position="281"/>
    </location>
</feature>
<dbReference type="PANTHER" id="PTHR42920">
    <property type="entry name" value="OS03G0707200 PROTEIN-RELATED"/>
    <property type="match status" value="1"/>
</dbReference>
<dbReference type="SUPFAM" id="SSF103481">
    <property type="entry name" value="Multidrug resistance efflux transporter EmrE"/>
    <property type="match status" value="2"/>
</dbReference>
<sequence>MKQYKADLIILMITLFWGSSYLFMKMGLDSVEPFNLIALRFGIAFIISAIVFHKRLRTLDRQTVKHSALLGLFLFGVFASIMIGLKSTSTSNAGFLMSLTVIFVPVISAIFLKNKPDKRLVCGVVLALTGIGFLTLKSSSALHVGDLWCILAALLFAIHIIWTGRSTKVADSLNLGIIQLGFAGVFGLIFSIIFETPHLPVTLPGWTSVLVLSIVCSAIGFILQAIAQQYTTPTHTGLIFALEPVVAALIGIIYMHETLSLQGYIGAGLVLLGVTISELKWSWLPAFTRKKAAHPFTPDLNLPSEL</sequence>
<evidence type="ECO:0000256" key="3">
    <source>
        <dbReference type="ARBA" id="ARBA00022475"/>
    </source>
</evidence>
<feature type="transmembrane region" description="Helical" evidence="7">
    <location>
        <begin position="173"/>
        <end position="194"/>
    </location>
</feature>
<dbReference type="Proteomes" id="UP000019364">
    <property type="component" value="Unassembled WGS sequence"/>
</dbReference>
<proteinExistence type="inferred from homology"/>
<evidence type="ECO:0000256" key="4">
    <source>
        <dbReference type="ARBA" id="ARBA00022692"/>
    </source>
</evidence>
<feature type="domain" description="EamA" evidence="8">
    <location>
        <begin position="144"/>
        <end position="276"/>
    </location>
</feature>
<evidence type="ECO:0000313" key="10">
    <source>
        <dbReference type="Proteomes" id="UP000019364"/>
    </source>
</evidence>
<dbReference type="eggNOG" id="COG0697">
    <property type="taxonomic scope" value="Bacteria"/>
</dbReference>
<reference evidence="9 10" key="1">
    <citation type="journal article" date="2014" name="Genome Announc.">
        <title>Draft Genome Sequence of Paenibacillus pini JCM 16418T, Isolated from the Rhizosphere of Pine Tree.</title>
        <authorList>
            <person name="Yuki M."/>
            <person name="Oshima K."/>
            <person name="Suda W."/>
            <person name="Oshida Y."/>
            <person name="Kitamura K."/>
            <person name="Iida Y."/>
            <person name="Hattori M."/>
            <person name="Ohkuma M."/>
        </authorList>
    </citation>
    <scope>NUCLEOTIDE SEQUENCE [LARGE SCALE GENOMIC DNA]</scope>
    <source>
        <strain evidence="9 10">JCM 16418</strain>
    </source>
</reference>
<keyword evidence="3" id="KW-1003">Cell membrane</keyword>
<evidence type="ECO:0000256" key="6">
    <source>
        <dbReference type="ARBA" id="ARBA00023136"/>
    </source>
</evidence>
<name>W7YJB0_9BACL</name>
<keyword evidence="10" id="KW-1185">Reference proteome</keyword>
<feature type="transmembrane region" description="Helical" evidence="7">
    <location>
        <begin position="7"/>
        <end position="24"/>
    </location>
</feature>
<dbReference type="OrthoDB" id="9804865at2"/>
<comment type="subcellular location">
    <subcellularLocation>
        <location evidence="1">Cell membrane</location>
        <topology evidence="1">Multi-pass membrane protein</topology>
    </subcellularLocation>
</comment>
<evidence type="ECO:0000313" key="9">
    <source>
        <dbReference type="EMBL" id="GAF07703.1"/>
    </source>
</evidence>
<dbReference type="InterPro" id="IPR000620">
    <property type="entry name" value="EamA_dom"/>
</dbReference>
<feature type="transmembrane region" description="Helical" evidence="7">
    <location>
        <begin position="142"/>
        <end position="161"/>
    </location>
</feature>